<dbReference type="Pfam" id="PF02269">
    <property type="entry name" value="TFIID-18kDa"/>
    <property type="match status" value="1"/>
</dbReference>
<dbReference type="InterPro" id="IPR009072">
    <property type="entry name" value="Histone-fold"/>
</dbReference>
<reference evidence="8 9" key="1">
    <citation type="submission" date="2024-03" db="EMBL/GenBank/DDBJ databases">
        <title>The Acrasis kona genome and developmental transcriptomes reveal deep origins of eukaryotic multicellular pathways.</title>
        <authorList>
            <person name="Sheikh S."/>
            <person name="Fu C.-J."/>
            <person name="Brown M.W."/>
            <person name="Baldauf S.L."/>
        </authorList>
    </citation>
    <scope>NUCLEOTIDE SEQUENCE [LARGE SCALE GENOMIC DNA]</scope>
    <source>
        <strain evidence="8 9">ATCC MYA-3509</strain>
    </source>
</reference>
<proteinExistence type="inferred from homology"/>
<keyword evidence="2" id="KW-0805">Transcription regulation</keyword>
<dbReference type="SUPFAM" id="SSF47113">
    <property type="entry name" value="Histone-fold"/>
    <property type="match status" value="1"/>
</dbReference>
<evidence type="ECO:0000313" key="9">
    <source>
        <dbReference type="Proteomes" id="UP001431209"/>
    </source>
</evidence>
<evidence type="ECO:0000256" key="7">
    <source>
        <dbReference type="SAM" id="MobiDB-lite"/>
    </source>
</evidence>
<dbReference type="PANTHER" id="PTHR11380">
    <property type="entry name" value="TRANSCRIPTION INITIATION FACTOR TFIID/SUPT3-RELATED"/>
    <property type="match status" value="1"/>
</dbReference>
<sequence>MNGNGRGRPPNPPQNFAIGRGQNPNNNQFVNAQNRPPNNNVPFVMNGNPLMQLNMPQTNMMQPNMMIQRMPSMSPMGMGMPTWGSQPQQTTPNVFPNHYIQPGINTLGNNNPQLQAMMQQQMQQQMQQMHQQQQQQQQPQPPRGRGRQPRQRPASTQPLKAPSPAPTVDVDDERSRQSNEDEEEDASSDGDETQNDESKKEVNSDDSDAEIDEEDEDGNAKRRKRRREKNKPRKRLFTRELRLMMYGFGDSENPLSETVDLMDDLVTEYITDMTCKAMRVANKRGKLQTEDLVFLIRKDRKKFARVEELLRMNEEIKRARRMLSDDLLNPGSKKF</sequence>
<evidence type="ECO:0000256" key="2">
    <source>
        <dbReference type="ARBA" id="ARBA00023015"/>
    </source>
</evidence>
<evidence type="ECO:0000256" key="1">
    <source>
        <dbReference type="ARBA" id="ARBA00004123"/>
    </source>
</evidence>
<organism evidence="8 9">
    <name type="scientific">Acrasis kona</name>
    <dbReference type="NCBI Taxonomy" id="1008807"/>
    <lineage>
        <taxon>Eukaryota</taxon>
        <taxon>Discoba</taxon>
        <taxon>Heterolobosea</taxon>
        <taxon>Tetramitia</taxon>
        <taxon>Eutetramitia</taxon>
        <taxon>Acrasidae</taxon>
        <taxon>Acrasis</taxon>
    </lineage>
</organism>
<feature type="compositionally biased region" description="Low complexity" evidence="7">
    <location>
        <begin position="22"/>
        <end position="34"/>
    </location>
</feature>
<feature type="compositionally biased region" description="Basic residues" evidence="7">
    <location>
        <begin position="221"/>
        <end position="233"/>
    </location>
</feature>
<dbReference type="GO" id="GO:0006366">
    <property type="term" value="P:transcription by RNA polymerase II"/>
    <property type="evidence" value="ECO:0007669"/>
    <property type="project" value="InterPro"/>
</dbReference>
<evidence type="ECO:0000256" key="4">
    <source>
        <dbReference type="ARBA" id="ARBA00023242"/>
    </source>
</evidence>
<name>A0AAW2YU64_9EUKA</name>
<feature type="region of interest" description="Disordered" evidence="7">
    <location>
        <begin position="1"/>
        <end position="40"/>
    </location>
</feature>
<comment type="similarity">
    <text evidence="5">Belongs to the TAF13 family.</text>
</comment>
<feature type="compositionally biased region" description="Low complexity" evidence="7">
    <location>
        <begin position="117"/>
        <end position="138"/>
    </location>
</feature>
<accession>A0AAW2YU64</accession>
<feature type="region of interest" description="Disordered" evidence="7">
    <location>
        <begin position="117"/>
        <end position="233"/>
    </location>
</feature>
<keyword evidence="9" id="KW-1185">Reference proteome</keyword>
<dbReference type="AlphaFoldDB" id="A0AAW2YU64"/>
<dbReference type="GO" id="GO:0005634">
    <property type="term" value="C:nucleus"/>
    <property type="evidence" value="ECO:0007669"/>
    <property type="project" value="UniProtKB-SubCell"/>
</dbReference>
<dbReference type="EMBL" id="JAOPGA020000657">
    <property type="protein sequence ID" value="KAL0480398.1"/>
    <property type="molecule type" value="Genomic_DNA"/>
</dbReference>
<dbReference type="InterPro" id="IPR003195">
    <property type="entry name" value="TFIID_TAF13"/>
</dbReference>
<dbReference type="Gene3D" id="1.10.20.10">
    <property type="entry name" value="Histone, subunit A"/>
    <property type="match status" value="1"/>
</dbReference>
<dbReference type="CDD" id="cd07978">
    <property type="entry name" value="HFD_TAF13"/>
    <property type="match status" value="1"/>
</dbReference>
<keyword evidence="3" id="KW-0804">Transcription</keyword>
<evidence type="ECO:0000256" key="3">
    <source>
        <dbReference type="ARBA" id="ARBA00023163"/>
    </source>
</evidence>
<gene>
    <name evidence="8" type="ORF">AKO1_011023</name>
</gene>
<keyword evidence="4" id="KW-0539">Nucleus</keyword>
<comment type="caution">
    <text evidence="8">The sequence shown here is derived from an EMBL/GenBank/DDBJ whole genome shotgun (WGS) entry which is preliminary data.</text>
</comment>
<evidence type="ECO:0000313" key="8">
    <source>
        <dbReference type="EMBL" id="KAL0480398.1"/>
    </source>
</evidence>
<comment type="subcellular location">
    <subcellularLocation>
        <location evidence="1">Nucleus</location>
    </subcellularLocation>
</comment>
<feature type="compositionally biased region" description="Acidic residues" evidence="7">
    <location>
        <begin position="180"/>
        <end position="195"/>
    </location>
</feature>
<protein>
    <recommendedName>
        <fullName evidence="6">Transcription initiation factor TFIID subunit 13</fullName>
    </recommendedName>
</protein>
<feature type="compositionally biased region" description="Acidic residues" evidence="7">
    <location>
        <begin position="204"/>
        <end position="217"/>
    </location>
</feature>
<dbReference type="PANTHER" id="PTHR11380:SF5">
    <property type="entry name" value="TRANSCRIPTION INITIATION FACTOR TFIID SUBUNIT 13"/>
    <property type="match status" value="1"/>
</dbReference>
<dbReference type="Proteomes" id="UP001431209">
    <property type="component" value="Unassembled WGS sequence"/>
</dbReference>
<evidence type="ECO:0000256" key="6">
    <source>
        <dbReference type="ARBA" id="ARBA00040136"/>
    </source>
</evidence>
<evidence type="ECO:0000256" key="5">
    <source>
        <dbReference type="ARBA" id="ARBA00038392"/>
    </source>
</evidence>
<dbReference type="GO" id="GO:0046982">
    <property type="term" value="F:protein heterodimerization activity"/>
    <property type="evidence" value="ECO:0007669"/>
    <property type="project" value="InterPro"/>
</dbReference>